<keyword evidence="2" id="KW-1185">Reference proteome</keyword>
<organism evidence="1 2">
    <name type="scientific">Bauhinia variegata</name>
    <name type="common">Purple orchid tree</name>
    <name type="synonym">Phanera variegata</name>
    <dbReference type="NCBI Taxonomy" id="167791"/>
    <lineage>
        <taxon>Eukaryota</taxon>
        <taxon>Viridiplantae</taxon>
        <taxon>Streptophyta</taxon>
        <taxon>Embryophyta</taxon>
        <taxon>Tracheophyta</taxon>
        <taxon>Spermatophyta</taxon>
        <taxon>Magnoliopsida</taxon>
        <taxon>eudicotyledons</taxon>
        <taxon>Gunneridae</taxon>
        <taxon>Pentapetalae</taxon>
        <taxon>rosids</taxon>
        <taxon>fabids</taxon>
        <taxon>Fabales</taxon>
        <taxon>Fabaceae</taxon>
        <taxon>Cercidoideae</taxon>
        <taxon>Cercideae</taxon>
        <taxon>Bauhiniinae</taxon>
        <taxon>Bauhinia</taxon>
    </lineage>
</organism>
<comment type="caution">
    <text evidence="1">The sequence shown here is derived from an EMBL/GenBank/DDBJ whole genome shotgun (WGS) entry which is preliminary data.</text>
</comment>
<dbReference type="EMBL" id="CM039431">
    <property type="protein sequence ID" value="KAI4338303.1"/>
    <property type="molecule type" value="Genomic_DNA"/>
</dbReference>
<reference evidence="1 2" key="1">
    <citation type="journal article" date="2022" name="DNA Res.">
        <title>Chromosomal-level genome assembly of the orchid tree Bauhinia variegata (Leguminosae; Cercidoideae) supports the allotetraploid origin hypothesis of Bauhinia.</title>
        <authorList>
            <person name="Zhong Y."/>
            <person name="Chen Y."/>
            <person name="Zheng D."/>
            <person name="Pang J."/>
            <person name="Liu Y."/>
            <person name="Luo S."/>
            <person name="Meng S."/>
            <person name="Qian L."/>
            <person name="Wei D."/>
            <person name="Dai S."/>
            <person name="Zhou R."/>
        </authorList>
    </citation>
    <scope>NUCLEOTIDE SEQUENCE [LARGE SCALE GENOMIC DNA]</scope>
    <source>
        <strain evidence="1">BV-YZ2020</strain>
    </source>
</reference>
<protein>
    <submittedName>
        <fullName evidence="1">Uncharacterized protein</fullName>
    </submittedName>
</protein>
<evidence type="ECO:0000313" key="2">
    <source>
        <dbReference type="Proteomes" id="UP000828941"/>
    </source>
</evidence>
<sequence>MGTEQLMSGGGPRYVQMQSEPSTATAATMLSTFSSSFREPARIFDELPKAIIISVSRPDAGDISPMLLSYTIELQYKQFKWQLLKKASQVFYLHFALKKRAFIEEIHEKQEQVKEWLQNLGIGENTAMVHDDDEADDETVPLHQDESARDRDVPSSAALPIIRPALGRQQSISDRAKIAMQGYLNHFLGNISIVNSREVCKFLEVSRLSFSPEYGPKLKEDYVMVKHLPKILRDDDSRKCCLSNCFSCCNDNWQKVWAVLKPGFLALLADPFDAQPLDIVVFDVLPASDGNGEGRLSLAKEMKERNPLRHSFRVTCGTRSIRIRSKSSAKVKDWVAAINDAGLRPPEGWCHPHRYGSFAPPRGLTEDDSQAQWFVDGRAAFEAIALSIEDAKSEIFICGWWLCPELYLRRPFNAHASSRLDNLLEAKAKQGVQIYILLYKEVALALKINSVYSKRKLLSIHENVRVLRYPDHFSSGVYLWSHHEKLVIVDHQICFIGGLDLCFGRYDTSEHKVGDSPSLIWPGKDYYNPRESEPNSWEDTTKDELDRERYPRMPWHDVHCALWGPPCRDIARHFVQRWNYAKRNKAPNEQAIPLLIPQHHMVIPHYLGRSKEMNIENNNHNNHRGMKREDSFSSSAQDIPLLLPQESEGMDTPKGDQKLNGLNLDQPIRVSGGLPFPFRKAKIEPVGSDTPMKGFVDDLDSVDYRGKLSLDKVAEPGLRNTDSEWWETQERGDQRDFADESGQVGPRVSCRCQVIRSVSQWSAGTSQIEESIHNAYCSLIEKAENFIYIENQFFISGLSGDEMIRNRVLEALYRRVMRAYNDKRPFRVIIVIPLLPGFQGGLDDSGAASVRAIMHWQYRTICRGQNSILHNLYDLLGQKTHDYISFYGLRSYGRLFDGGPVATSQVYVHSKIMIVDDCTTLIGSANINDRSLLGSRDSEIGVVIEDKEFIGSYMGGKRWNAGKFSLSLRLSLWSEHLGLRPGEINQIMDPVIDSTYKDIWMATAKTNTTIYQDVFSCVPSDLVHSRLAFRQSMAFWKEKIGHTTIDLGIAPEKLESYHNGNVKNTHPMSRLSSVKGHLVSFPLEFMCQENLRPAFNESEYYASQVFH</sequence>
<name>A0ACB9NPJ8_BAUVA</name>
<gene>
    <name evidence="1" type="ORF">L6164_016645</name>
</gene>
<proteinExistence type="predicted"/>
<accession>A0ACB9NPJ8</accession>
<evidence type="ECO:0000313" key="1">
    <source>
        <dbReference type="EMBL" id="KAI4338303.1"/>
    </source>
</evidence>
<dbReference type="Proteomes" id="UP000828941">
    <property type="component" value="Chromosome 6"/>
</dbReference>